<dbReference type="EMBL" id="BMER01000001">
    <property type="protein sequence ID" value="GGG79883.1"/>
    <property type="molecule type" value="Genomic_DNA"/>
</dbReference>
<evidence type="ECO:0000256" key="2">
    <source>
        <dbReference type="SAM" id="SignalP"/>
    </source>
</evidence>
<gene>
    <name evidence="3" type="ORF">GCM10007415_10250</name>
</gene>
<keyword evidence="4" id="KW-1185">Reference proteome</keyword>
<accession>A0A917HIC2</accession>
<organism evidence="3 4">
    <name type="scientific">Parapedobacter pyrenivorans</name>
    <dbReference type="NCBI Taxonomy" id="1305674"/>
    <lineage>
        <taxon>Bacteria</taxon>
        <taxon>Pseudomonadati</taxon>
        <taxon>Bacteroidota</taxon>
        <taxon>Sphingobacteriia</taxon>
        <taxon>Sphingobacteriales</taxon>
        <taxon>Sphingobacteriaceae</taxon>
        <taxon>Parapedobacter</taxon>
    </lineage>
</organism>
<feature type="region of interest" description="Disordered" evidence="1">
    <location>
        <begin position="25"/>
        <end position="44"/>
    </location>
</feature>
<dbReference type="Proteomes" id="UP000660862">
    <property type="component" value="Unassembled WGS sequence"/>
</dbReference>
<proteinExistence type="predicted"/>
<sequence length="692" mass="76148">MNYSFPTLRYLTLLLGILFAASCQKKDPNTPEPPDPEEPPVQVVPDTESTQAGVTTIPYPANLDSTSFRATLGDVAVHVLNSGDTALIVAIPPDIDTGIVTLKIPALSFEYHIRVKESAPLTGIDEHHAAVSGLIESLAGQLGEFMPQEPPVGYEAIHRFLTQLSPTDKLRLARFFKLIQQASAPESQARLPDPLSNLLKVGSVKGVPYAGVQDGTAQLATETTRYAAACFQLDAYARYALLAPPNSPEKAIVTYIGWLYGQLAGYHFRQVLGSQPIIDRVFLSANQLMELPPPPAATDPASFPIFKAGLEFPFYAAVTFRSIAMVDRPTTDSGSAPRLLPLFFDAYDLAVVGAEYINTAMAAVPEYPFYEDIPALALPLLPETAPDQDYLWAPMSAQWIAEHLTLDDATDRFVMIDKAPNPGMALLTVGYNGNFRAKYREVHGLDIQFERIDDFNAYRQHVPIKIQAPDPERIVISAEDDTPMRFTLPYGRMNLKLNARVYPEAAPQDVFWSITEGHKLATISQDGGVTSTFKTTNDTTGYGYTTVRARAADDESIHTEVEVKTTSYKIKYVAGAGQSFTGGIPYPIMVSVEDRLDGSCLFNPVAPRTDNAEEKLRLAGFAVNARFGDGNDFMYITGDSGPIPQMCALSLYFSVPRRGVDPYDLPLWVYLYQDEHIIDRLAIKVRITDFKP</sequence>
<reference evidence="3" key="1">
    <citation type="journal article" date="2014" name="Int. J. Syst. Evol. Microbiol.">
        <title>Complete genome sequence of Corynebacterium casei LMG S-19264T (=DSM 44701T), isolated from a smear-ripened cheese.</title>
        <authorList>
            <consortium name="US DOE Joint Genome Institute (JGI-PGF)"/>
            <person name="Walter F."/>
            <person name="Albersmeier A."/>
            <person name="Kalinowski J."/>
            <person name="Ruckert C."/>
        </authorList>
    </citation>
    <scope>NUCLEOTIDE SEQUENCE</scope>
    <source>
        <strain evidence="3">CGMCC 1.12195</strain>
    </source>
</reference>
<evidence type="ECO:0000313" key="3">
    <source>
        <dbReference type="EMBL" id="GGG79883.1"/>
    </source>
</evidence>
<comment type="caution">
    <text evidence="3">The sequence shown here is derived from an EMBL/GenBank/DDBJ whole genome shotgun (WGS) entry which is preliminary data.</text>
</comment>
<protein>
    <recommendedName>
        <fullName evidence="5">Ig-like domain (Group 2)</fullName>
    </recommendedName>
</protein>
<feature type="chain" id="PRO_5037126827" description="Ig-like domain (Group 2)" evidence="2">
    <location>
        <begin position="26"/>
        <end position="692"/>
    </location>
</feature>
<dbReference type="AlphaFoldDB" id="A0A917HIC2"/>
<reference evidence="3" key="2">
    <citation type="submission" date="2020-09" db="EMBL/GenBank/DDBJ databases">
        <authorList>
            <person name="Sun Q."/>
            <person name="Zhou Y."/>
        </authorList>
    </citation>
    <scope>NUCLEOTIDE SEQUENCE</scope>
    <source>
        <strain evidence="3">CGMCC 1.12195</strain>
    </source>
</reference>
<evidence type="ECO:0008006" key="5">
    <source>
        <dbReference type="Google" id="ProtNLM"/>
    </source>
</evidence>
<feature type="signal peptide" evidence="2">
    <location>
        <begin position="1"/>
        <end position="25"/>
    </location>
</feature>
<evidence type="ECO:0000313" key="4">
    <source>
        <dbReference type="Proteomes" id="UP000660862"/>
    </source>
</evidence>
<keyword evidence="2" id="KW-0732">Signal</keyword>
<name>A0A917HIC2_9SPHI</name>
<evidence type="ECO:0000256" key="1">
    <source>
        <dbReference type="SAM" id="MobiDB-lite"/>
    </source>
</evidence>
<dbReference type="RefSeq" id="WP_188504829.1">
    <property type="nucleotide sequence ID" value="NZ_BMER01000001.1"/>
</dbReference>